<dbReference type="InterPro" id="IPR043504">
    <property type="entry name" value="Peptidase_S1_PA_chymotrypsin"/>
</dbReference>
<protein>
    <recommendedName>
        <fullName evidence="10">Peptidase S1 domain-containing protein</fullName>
    </recommendedName>
</protein>
<evidence type="ECO:0000256" key="4">
    <source>
        <dbReference type="ARBA" id="ARBA00022825"/>
    </source>
</evidence>
<dbReference type="STRING" id="62324.A0A4Y0BRI1"/>
<evidence type="ECO:0000256" key="9">
    <source>
        <dbReference type="SAM" id="SignalP"/>
    </source>
</evidence>
<keyword evidence="4 8" id="KW-0720">Serine protease</keyword>
<keyword evidence="1 8" id="KW-0645">Protease</keyword>
<dbReference type="PROSITE" id="PS00135">
    <property type="entry name" value="TRYPSIN_SER"/>
    <property type="match status" value="1"/>
</dbReference>
<keyword evidence="3 8" id="KW-0378">Hydrolase</keyword>
<dbReference type="SMART" id="SM00680">
    <property type="entry name" value="CLIP"/>
    <property type="match status" value="1"/>
</dbReference>
<dbReference type="AlphaFoldDB" id="A0A4Y0BRI1"/>
<dbReference type="GO" id="GO:0004252">
    <property type="term" value="F:serine-type endopeptidase activity"/>
    <property type="evidence" value="ECO:0007669"/>
    <property type="project" value="InterPro"/>
</dbReference>
<sequence>MRFECALPKHWWPVLSLATLSLVSCVVEELYENDKCKLHTGEEGICRRASGCAWLRPALRAHEITYQQLVNCGFERDEPIICCRTADGPTKSNRVGVRASVKACATYDGKRSQLSYHIVGGSEIDSGEVPFIGALGYRAENGPSGDGAAYTWACGSSLITPRFLVTAAHCNSTPYGVPLVVRMGTGNLLSPPHPDDVQDRPIKNIIVHPKYKTSQKYDDIALLEVANQFMFDSVLQPTCLHVEDSDLDAATMLHAAGWGFTGDIYSPEALLRTNLSTVPVEECNKAYVTFKARIKDGIRPSQYCARGSQQLVGGVPLYSDTCEGDSGGPLYYVAGGEDAPKYYLLGVTSFGAGCGSSNPSVYTRISYYMDWIESHVWPPSTQDVEDVA</sequence>
<accession>A0A4Y0BRI1</accession>
<comment type="similarity">
    <text evidence="7">Belongs to the peptidase S1 family. CLIP subfamily.</text>
</comment>
<dbReference type="InterPro" id="IPR018114">
    <property type="entry name" value="TRYPSIN_HIS"/>
</dbReference>
<evidence type="ECO:0000256" key="7">
    <source>
        <dbReference type="ARBA" id="ARBA00024195"/>
    </source>
</evidence>
<dbReference type="SUPFAM" id="SSF50494">
    <property type="entry name" value="Trypsin-like serine proteases"/>
    <property type="match status" value="1"/>
</dbReference>
<proteinExistence type="inferred from homology"/>
<dbReference type="PANTHER" id="PTHR24252:SF27">
    <property type="entry name" value="TRANSMEMBRANE PROTEASE SERINE 3-LIKE"/>
    <property type="match status" value="1"/>
</dbReference>
<feature type="domain" description="Peptidase S1" evidence="10">
    <location>
        <begin position="118"/>
        <end position="377"/>
    </location>
</feature>
<dbReference type="PRINTS" id="PR00722">
    <property type="entry name" value="CHYMOTRYPSIN"/>
</dbReference>
<evidence type="ECO:0000256" key="5">
    <source>
        <dbReference type="ARBA" id="ARBA00023157"/>
    </source>
</evidence>
<keyword evidence="6" id="KW-0325">Glycoprotein</keyword>
<evidence type="ECO:0000256" key="3">
    <source>
        <dbReference type="ARBA" id="ARBA00022801"/>
    </source>
</evidence>
<dbReference type="VEuPathDB" id="VectorBase:AFUN022135"/>
<dbReference type="SMART" id="SM00020">
    <property type="entry name" value="Tryp_SPc"/>
    <property type="match status" value="1"/>
</dbReference>
<evidence type="ECO:0000256" key="8">
    <source>
        <dbReference type="RuleBase" id="RU363034"/>
    </source>
</evidence>
<dbReference type="InterPro" id="IPR038565">
    <property type="entry name" value="CLIP_sf"/>
</dbReference>
<dbReference type="CDD" id="cd00190">
    <property type="entry name" value="Tryp_SPc"/>
    <property type="match status" value="1"/>
</dbReference>
<dbReference type="InterPro" id="IPR001254">
    <property type="entry name" value="Trypsin_dom"/>
</dbReference>
<evidence type="ECO:0000313" key="11">
    <source>
        <dbReference type="EnsemblMetazoa" id="AFUN022135-PA"/>
    </source>
</evidence>
<dbReference type="InterPro" id="IPR009003">
    <property type="entry name" value="Peptidase_S1_PA"/>
</dbReference>
<evidence type="ECO:0000256" key="6">
    <source>
        <dbReference type="ARBA" id="ARBA00023180"/>
    </source>
</evidence>
<name>A0A4Y0BRI1_ANOFN</name>
<evidence type="ECO:0000256" key="1">
    <source>
        <dbReference type="ARBA" id="ARBA00022670"/>
    </source>
</evidence>
<dbReference type="Gene3D" id="2.40.10.10">
    <property type="entry name" value="Trypsin-like serine proteases"/>
    <property type="match status" value="1"/>
</dbReference>
<dbReference type="EnsemblMetazoa" id="AFUN022135-RA">
    <property type="protein sequence ID" value="AFUN022135-PA"/>
    <property type="gene ID" value="AFUN022135"/>
</dbReference>
<reference evidence="11" key="1">
    <citation type="submission" date="2020-05" db="UniProtKB">
        <authorList>
            <consortium name="EnsemblMetazoa"/>
        </authorList>
    </citation>
    <scope>IDENTIFICATION</scope>
    <source>
        <strain evidence="11">FUMOZ</strain>
    </source>
</reference>
<dbReference type="PROSITE" id="PS00134">
    <property type="entry name" value="TRYPSIN_HIS"/>
    <property type="match status" value="1"/>
</dbReference>
<feature type="chain" id="PRO_5021468059" description="Peptidase S1 domain-containing protein" evidence="9">
    <location>
        <begin position="26"/>
        <end position="388"/>
    </location>
</feature>
<dbReference type="InterPro" id="IPR022700">
    <property type="entry name" value="CLIP"/>
</dbReference>
<dbReference type="InterPro" id="IPR033116">
    <property type="entry name" value="TRYPSIN_SER"/>
</dbReference>
<dbReference type="VEuPathDB" id="VectorBase:AFUN2_001261"/>
<dbReference type="PROSITE" id="PS50240">
    <property type="entry name" value="TRYPSIN_DOM"/>
    <property type="match status" value="1"/>
</dbReference>
<dbReference type="FunFam" id="2.40.10.10:FF:000068">
    <property type="entry name" value="transmembrane protease serine 2"/>
    <property type="match status" value="1"/>
</dbReference>
<dbReference type="InterPro" id="IPR001314">
    <property type="entry name" value="Peptidase_S1A"/>
</dbReference>
<dbReference type="PROSITE" id="PS51257">
    <property type="entry name" value="PROKAR_LIPOPROTEIN"/>
    <property type="match status" value="1"/>
</dbReference>
<dbReference type="Pfam" id="PF00089">
    <property type="entry name" value="Trypsin"/>
    <property type="match status" value="1"/>
</dbReference>
<dbReference type="PANTHER" id="PTHR24252">
    <property type="entry name" value="ACROSIN-RELATED"/>
    <property type="match status" value="1"/>
</dbReference>
<feature type="signal peptide" evidence="9">
    <location>
        <begin position="1"/>
        <end position="25"/>
    </location>
</feature>
<dbReference type="Gene3D" id="3.30.1640.30">
    <property type="match status" value="1"/>
</dbReference>
<evidence type="ECO:0000256" key="2">
    <source>
        <dbReference type="ARBA" id="ARBA00022729"/>
    </source>
</evidence>
<keyword evidence="5" id="KW-1015">Disulfide bond</keyword>
<organism evidence="11">
    <name type="scientific">Anopheles funestus</name>
    <name type="common">African malaria mosquito</name>
    <dbReference type="NCBI Taxonomy" id="62324"/>
    <lineage>
        <taxon>Eukaryota</taxon>
        <taxon>Metazoa</taxon>
        <taxon>Ecdysozoa</taxon>
        <taxon>Arthropoda</taxon>
        <taxon>Hexapoda</taxon>
        <taxon>Insecta</taxon>
        <taxon>Pterygota</taxon>
        <taxon>Neoptera</taxon>
        <taxon>Endopterygota</taxon>
        <taxon>Diptera</taxon>
        <taxon>Nematocera</taxon>
        <taxon>Culicoidea</taxon>
        <taxon>Culicidae</taxon>
        <taxon>Anophelinae</taxon>
        <taxon>Anopheles</taxon>
    </lineage>
</organism>
<dbReference type="GO" id="GO:0006508">
    <property type="term" value="P:proteolysis"/>
    <property type="evidence" value="ECO:0007669"/>
    <property type="project" value="UniProtKB-KW"/>
</dbReference>
<keyword evidence="2 9" id="KW-0732">Signal</keyword>
<evidence type="ECO:0000259" key="10">
    <source>
        <dbReference type="PROSITE" id="PS50240"/>
    </source>
</evidence>